<feature type="region of interest" description="Disordered" evidence="1">
    <location>
        <begin position="1"/>
        <end position="29"/>
    </location>
</feature>
<dbReference type="GO" id="GO:0051301">
    <property type="term" value="P:cell division"/>
    <property type="evidence" value="ECO:0007669"/>
    <property type="project" value="UniProtKB-KW"/>
</dbReference>
<dbReference type="Pfam" id="PF05036">
    <property type="entry name" value="SPOR"/>
    <property type="match status" value="1"/>
</dbReference>
<feature type="compositionally biased region" description="Basic and acidic residues" evidence="1">
    <location>
        <begin position="1"/>
        <end position="18"/>
    </location>
</feature>
<dbReference type="SUPFAM" id="SSF110997">
    <property type="entry name" value="Sporulation related repeat"/>
    <property type="match status" value="1"/>
</dbReference>
<keyword evidence="4" id="KW-0132">Cell division</keyword>
<reference evidence="5" key="3">
    <citation type="journal article" date="2020" name="Int. J. Syst. Evol. Microbiol.">
        <title>Reclassification of Francisella noatunensis subsp. orientalis Ottem et al. 2009 as Francisella orientalis sp. nov., Francisella noatunensis subsp. chilensis subsp. nov. and emended description of Francisella noatunensis.</title>
        <authorList>
            <person name="Ramirez-Paredes J.G."/>
            <person name="Larsson P."/>
            <person name="Thompson K.D."/>
            <person name="Penman D.J."/>
            <person name="Busse H.J."/>
            <person name="Ohrman C."/>
            <person name="Sjodin A."/>
            <person name="Soto E."/>
            <person name="Richards R.H."/>
            <person name="Adams A."/>
            <person name="Colquhoun D.J."/>
        </authorList>
    </citation>
    <scope>NUCLEOTIDE SEQUENCE</scope>
    <source>
        <strain evidence="5">LADL-07285A</strain>
    </source>
</reference>
<name>A0AAP7FTY9_9GAMM</name>
<keyword evidence="6" id="KW-1185">Reference proteome</keyword>
<feature type="domain" description="SPOR" evidence="3">
    <location>
        <begin position="134"/>
        <end position="212"/>
    </location>
</feature>
<evidence type="ECO:0000313" key="7">
    <source>
        <dbReference type="Proteomes" id="UP000774689"/>
    </source>
</evidence>
<feature type="compositionally biased region" description="Basic and acidic residues" evidence="1">
    <location>
        <begin position="233"/>
        <end position="242"/>
    </location>
</feature>
<dbReference type="InterPro" id="IPR007730">
    <property type="entry name" value="SPOR-like_dom"/>
</dbReference>
<sequence>MKDLSRLDIPKKTTKENPQELQKPKGSSSKKKKIVIAAVVCLLVIAVASKLINKHLKKVKAEEEKAKAELQVDQSNNSTEAQDNNDNTQTDATNSDQNPDFSEKNNNDKMVFTFYNSLKHDSVEVDVQPDAQRAQYKYTYIYQIASFRNMDETSWYVKKMKEDGLNPHFQRVGNWIRMYIGPYDSKRAMAPDIIKLQRIGLNGGFPHEISRTKIEPKETKKDLKSESTNNPKDATDDKNLKN</sequence>
<dbReference type="RefSeq" id="WP_014714894.1">
    <property type="nucleotide sequence ID" value="NZ_CP011923.2"/>
</dbReference>
<dbReference type="Gene3D" id="3.30.70.1070">
    <property type="entry name" value="Sporulation related repeat"/>
    <property type="match status" value="1"/>
</dbReference>
<dbReference type="GeneID" id="45433517"/>
<evidence type="ECO:0000313" key="4">
    <source>
        <dbReference type="EMBL" id="AKN89052.1"/>
    </source>
</evidence>
<keyword evidence="2" id="KW-1133">Transmembrane helix</keyword>
<reference evidence="4" key="2">
    <citation type="submission" date="2017-08" db="EMBL/GenBank/DDBJ databases">
        <title>Complete Genome Sequence of Francisella noatunensis subsp. orientalis strain FNO190.</title>
        <authorList>
            <person name="Pereira F.L."/>
            <person name="Goncalves L.A."/>
            <person name="Guilherme T.C."/>
            <person name="Soares S.C."/>
            <person name="Dorella F.A."/>
            <person name="Carvalho A.F."/>
            <person name="Leibowitz M.P."/>
            <person name="Leal C.A.G."/>
            <person name="Azevedo V.A.C."/>
            <person name="Figueiredo H.C.P."/>
        </authorList>
    </citation>
    <scope>NUCLEOTIDE SEQUENCE</scope>
    <source>
        <strain evidence="4">FNO190</strain>
    </source>
</reference>
<evidence type="ECO:0000259" key="3">
    <source>
        <dbReference type="PROSITE" id="PS51724"/>
    </source>
</evidence>
<feature type="transmembrane region" description="Helical" evidence="2">
    <location>
        <begin position="34"/>
        <end position="52"/>
    </location>
</feature>
<keyword evidence="4" id="KW-0131">Cell cycle</keyword>
<protein>
    <submittedName>
        <fullName evidence="4">Cell division protein</fullName>
    </submittedName>
    <submittedName>
        <fullName evidence="5">SPOR domain-containing protein</fullName>
    </submittedName>
</protein>
<dbReference type="EMBL" id="CP011923">
    <property type="protein sequence ID" value="AKN89052.1"/>
    <property type="molecule type" value="Genomic_DNA"/>
</dbReference>
<feature type="compositionally biased region" description="Basic and acidic residues" evidence="1">
    <location>
        <begin position="208"/>
        <end position="225"/>
    </location>
</feature>
<dbReference type="GO" id="GO:0042834">
    <property type="term" value="F:peptidoglycan binding"/>
    <property type="evidence" value="ECO:0007669"/>
    <property type="project" value="InterPro"/>
</dbReference>
<feature type="region of interest" description="Disordered" evidence="1">
    <location>
        <begin position="207"/>
        <end position="242"/>
    </location>
</feature>
<dbReference type="AlphaFoldDB" id="A0AAP7FTY9"/>
<feature type="compositionally biased region" description="Low complexity" evidence="1">
    <location>
        <begin position="81"/>
        <end position="98"/>
    </location>
</feature>
<evidence type="ECO:0000313" key="5">
    <source>
        <dbReference type="EMBL" id="NIY56674.1"/>
    </source>
</evidence>
<dbReference type="EMBL" id="QPQM01000011">
    <property type="protein sequence ID" value="NIY56674.1"/>
    <property type="molecule type" value="Genomic_DNA"/>
</dbReference>
<reference evidence="6" key="1">
    <citation type="submission" date="2015-02" db="EMBL/GenBank/DDBJ databases">
        <title>Complete genome sequence of Francisella noatunensis subsp. orientalis FNO190 isolated from farm-raised Nile tilapia in Brazil.</title>
        <authorList>
            <person name="Figueiredo H.C.P."/>
            <person name="Leal C.A.G."/>
            <person name="Pereira F.L."/>
            <person name="Soares S.C."/>
            <person name="Goncalves L.A."/>
            <person name="Dorella F.A."/>
            <person name="Carvalho A.F."/>
            <person name="Azevedo V.A.C."/>
        </authorList>
    </citation>
    <scope>NUCLEOTIDE SEQUENCE [LARGE SCALE GENOMIC DNA]</scope>
    <source>
        <strain evidence="6">FNO190</strain>
    </source>
</reference>
<evidence type="ECO:0000256" key="1">
    <source>
        <dbReference type="SAM" id="MobiDB-lite"/>
    </source>
</evidence>
<keyword evidence="2" id="KW-0472">Membrane</keyword>
<gene>
    <name evidence="5" type="ORF">CHQ83_04975</name>
    <name evidence="4" type="ORF">FNO190_1414</name>
</gene>
<dbReference type="Proteomes" id="UP000035930">
    <property type="component" value="Chromosome"/>
</dbReference>
<evidence type="ECO:0000256" key="2">
    <source>
        <dbReference type="SAM" id="Phobius"/>
    </source>
</evidence>
<keyword evidence="2" id="KW-0812">Transmembrane</keyword>
<accession>A0AAP7FTY9</accession>
<dbReference type="Proteomes" id="UP000774689">
    <property type="component" value="Unassembled WGS sequence"/>
</dbReference>
<proteinExistence type="predicted"/>
<organism evidence="5 7">
    <name type="scientific">Francisella orientalis</name>
    <dbReference type="NCBI Taxonomy" id="299583"/>
    <lineage>
        <taxon>Bacteria</taxon>
        <taxon>Pseudomonadati</taxon>
        <taxon>Pseudomonadota</taxon>
        <taxon>Gammaproteobacteria</taxon>
        <taxon>Thiotrichales</taxon>
        <taxon>Francisellaceae</taxon>
        <taxon>Francisella</taxon>
    </lineage>
</organism>
<dbReference type="PROSITE" id="PS51724">
    <property type="entry name" value="SPOR"/>
    <property type="match status" value="1"/>
</dbReference>
<evidence type="ECO:0000313" key="6">
    <source>
        <dbReference type="Proteomes" id="UP000035930"/>
    </source>
</evidence>
<feature type="region of interest" description="Disordered" evidence="1">
    <location>
        <begin position="67"/>
        <end position="106"/>
    </location>
</feature>
<dbReference type="InterPro" id="IPR036680">
    <property type="entry name" value="SPOR-like_sf"/>
</dbReference>